<name>A0A6M0H534_9CLOT</name>
<evidence type="ECO:0000256" key="1">
    <source>
        <dbReference type="SAM" id="Phobius"/>
    </source>
</evidence>
<dbReference type="AlphaFoldDB" id="A0A6M0H534"/>
<reference evidence="2 3" key="1">
    <citation type="submission" date="2020-02" db="EMBL/GenBank/DDBJ databases">
        <title>Genome assembly of a novel Clostridium senegalense strain.</title>
        <authorList>
            <person name="Gupta T.B."/>
            <person name="Jauregui R."/>
            <person name="Maclean P."/>
            <person name="Nawarathana A."/>
            <person name="Brightwell G."/>
        </authorList>
    </citation>
    <scope>NUCLEOTIDE SEQUENCE [LARGE SCALE GENOMIC DNA]</scope>
    <source>
        <strain evidence="2 3">AGRFS4</strain>
    </source>
</reference>
<protein>
    <submittedName>
        <fullName evidence="2">Uncharacterized protein</fullName>
    </submittedName>
</protein>
<feature type="transmembrane region" description="Helical" evidence="1">
    <location>
        <begin position="220"/>
        <end position="239"/>
    </location>
</feature>
<comment type="caution">
    <text evidence="2">The sequence shown here is derived from an EMBL/GenBank/DDBJ whole genome shotgun (WGS) entry which is preliminary data.</text>
</comment>
<feature type="transmembrane region" description="Helical" evidence="1">
    <location>
        <begin position="167"/>
        <end position="188"/>
    </location>
</feature>
<feature type="transmembrane region" description="Helical" evidence="1">
    <location>
        <begin position="138"/>
        <end position="160"/>
    </location>
</feature>
<keyword evidence="3" id="KW-1185">Reference proteome</keyword>
<keyword evidence="1" id="KW-1133">Transmembrane helix</keyword>
<feature type="transmembrane region" description="Helical" evidence="1">
    <location>
        <begin position="96"/>
        <end position="118"/>
    </location>
</feature>
<feature type="transmembrane region" description="Helical" evidence="1">
    <location>
        <begin position="21"/>
        <end position="41"/>
    </location>
</feature>
<keyword evidence="1" id="KW-0812">Transmembrane</keyword>
<dbReference type="RefSeq" id="WP_061995802.1">
    <property type="nucleotide sequence ID" value="NZ_JAAGPU010000023.1"/>
</dbReference>
<sequence length="245" mass="27488">MFKLLNLSWKTIKNILQSKQYILGTILCFIYSAMWIFFIQPGGYDINCYNFEFLRMLYVGIVYLSFLVLANDIEHNTTKTIFSGVFTRTEIMISKIISLILLGVIVWITTEVNGLFAALSIPNKLGVESFVHLNHLRLLIALVATTFTIGALAMVIVSITYETKITVVVGSLILGVVNFLAAAFVVTVNKLVEVPTGLYIFTKTPFYITSELMNGSNLNGVLVMICWGIAFFIISLLIMNKREIK</sequence>
<organism evidence="2 3">
    <name type="scientific">Clostridium senegalense</name>
    <dbReference type="NCBI Taxonomy" id="1465809"/>
    <lineage>
        <taxon>Bacteria</taxon>
        <taxon>Bacillati</taxon>
        <taxon>Bacillota</taxon>
        <taxon>Clostridia</taxon>
        <taxon>Eubacteriales</taxon>
        <taxon>Clostridiaceae</taxon>
        <taxon>Clostridium</taxon>
    </lineage>
</organism>
<proteinExistence type="predicted"/>
<accession>A0A6M0H534</accession>
<evidence type="ECO:0000313" key="3">
    <source>
        <dbReference type="Proteomes" id="UP000481872"/>
    </source>
</evidence>
<evidence type="ECO:0000313" key="2">
    <source>
        <dbReference type="EMBL" id="NEU05617.1"/>
    </source>
</evidence>
<gene>
    <name evidence="2" type="ORF">G3M99_12280</name>
</gene>
<dbReference type="Proteomes" id="UP000481872">
    <property type="component" value="Unassembled WGS sequence"/>
</dbReference>
<dbReference type="EMBL" id="JAAGPU010000023">
    <property type="protein sequence ID" value="NEU05617.1"/>
    <property type="molecule type" value="Genomic_DNA"/>
</dbReference>
<keyword evidence="1" id="KW-0472">Membrane</keyword>
<feature type="transmembrane region" description="Helical" evidence="1">
    <location>
        <begin position="53"/>
        <end position="70"/>
    </location>
</feature>